<reference evidence="1" key="1">
    <citation type="journal article" date="2015" name="Nature">
        <title>Complex archaea that bridge the gap between prokaryotes and eukaryotes.</title>
        <authorList>
            <person name="Spang A."/>
            <person name="Saw J.H."/>
            <person name="Jorgensen S.L."/>
            <person name="Zaremba-Niedzwiedzka K."/>
            <person name="Martijn J."/>
            <person name="Lind A.E."/>
            <person name="van Eijk R."/>
            <person name="Schleper C."/>
            <person name="Guy L."/>
            <person name="Ettema T.J."/>
        </authorList>
    </citation>
    <scope>NUCLEOTIDE SEQUENCE</scope>
</reference>
<sequence>MSIRQWQPDPCDFHEPAKYPARQWLYRTIKERTRIGKGVHFCVHCHQVIQPGESHDAMTMAGLGPVAYRNPARLHTRCRREFIISRNTALAAQHGILISLCLWCAKYLGYEDGQGQSGISSGLCGDECLNAWTKGRDDGESIPAGTPCVCGQPHGDHAGDASENVINAANGIIAAYQAQGFRLTLRQLYYQFVARKLITENTQRQYKRLGTIISDARRAGLIDWDAIEDRTRYIRKNGWWDEPLDIIKAAHRTYHRDLWETQAVRLEVWIEKDALVGVVQPTCNELDVPVFSCRGYASDSALWDAAYNRFGGYIANYQHVIILHLGDHDPSGLDMTRDIRKRVHLFADNDTIEVPRIGLTMDQVREVNPPPDFAKVTDPRWAWYVSQYGEESWELDALEPQYLVDLITQHVTAERDEELWNQAVARQEAEREEIQGVIDRWGEDG</sequence>
<comment type="caution">
    <text evidence="1">The sequence shown here is derived from an EMBL/GenBank/DDBJ whole genome shotgun (WGS) entry which is preliminary data.</text>
</comment>
<organism evidence="1">
    <name type="scientific">marine sediment metagenome</name>
    <dbReference type="NCBI Taxonomy" id="412755"/>
    <lineage>
        <taxon>unclassified sequences</taxon>
        <taxon>metagenomes</taxon>
        <taxon>ecological metagenomes</taxon>
    </lineage>
</organism>
<evidence type="ECO:0000313" key="1">
    <source>
        <dbReference type="EMBL" id="KKN18515.1"/>
    </source>
</evidence>
<name>A0A0F9NG32_9ZZZZ</name>
<gene>
    <name evidence="1" type="ORF">LCGC14_0955110</name>
</gene>
<proteinExistence type="predicted"/>
<protein>
    <recommendedName>
        <fullName evidence="2">DUF2399 domain-containing protein</fullName>
    </recommendedName>
</protein>
<accession>A0A0F9NG32</accession>
<evidence type="ECO:0008006" key="2">
    <source>
        <dbReference type="Google" id="ProtNLM"/>
    </source>
</evidence>
<dbReference type="EMBL" id="LAZR01003420">
    <property type="protein sequence ID" value="KKN18515.1"/>
    <property type="molecule type" value="Genomic_DNA"/>
</dbReference>
<dbReference type="AlphaFoldDB" id="A0A0F9NG32"/>